<name>A0ABW6K8C4_9BACI</name>
<evidence type="ECO:0000313" key="3">
    <source>
        <dbReference type="Proteomes" id="UP001601059"/>
    </source>
</evidence>
<feature type="transmembrane region" description="Helical" evidence="1">
    <location>
        <begin position="48"/>
        <end position="67"/>
    </location>
</feature>
<evidence type="ECO:0000256" key="1">
    <source>
        <dbReference type="SAM" id="Phobius"/>
    </source>
</evidence>
<protein>
    <submittedName>
        <fullName evidence="2">Uncharacterized protein</fullName>
    </submittedName>
</protein>
<accession>A0ABW6K8C4</accession>
<reference evidence="2 3" key="1">
    <citation type="submission" date="2024-08" db="EMBL/GenBank/DDBJ databases">
        <title>Two novel Cytobacillus novel species.</title>
        <authorList>
            <person name="Liu G."/>
        </authorList>
    </citation>
    <scope>NUCLEOTIDE SEQUENCE [LARGE SCALE GENOMIC DNA]</scope>
    <source>
        <strain evidence="2 3">FJAT-54145</strain>
    </source>
</reference>
<organism evidence="2 3">
    <name type="scientific">Cytobacillus spartinae</name>
    <dbReference type="NCBI Taxonomy" id="3299023"/>
    <lineage>
        <taxon>Bacteria</taxon>
        <taxon>Bacillati</taxon>
        <taxon>Bacillota</taxon>
        <taxon>Bacilli</taxon>
        <taxon>Bacillales</taxon>
        <taxon>Bacillaceae</taxon>
        <taxon>Cytobacillus</taxon>
    </lineage>
</organism>
<keyword evidence="1" id="KW-0812">Transmembrane</keyword>
<keyword evidence="3" id="KW-1185">Reference proteome</keyword>
<keyword evidence="1" id="KW-0472">Membrane</keyword>
<sequence length="237" mass="28164">MDNELKSLKESLDETYLKEIVLSKSLKKKILKKTAQQKNSTLFSHFKFLSSVVLATGCLFLFVTFLIQGHLEMNQAKQPTLREKQVAIIHYQEKVMSILKTQEEPEIDFLSTLVYKYDTPREEYRDELILTFDHIVKEIKDIPIPQELSTYSEEIEESLEILFHSFELKREYYLTLNAETYNHLDKNVYGDVRHEQVFFEFERKIGKVFEEINLFAPGFWDESRFWTISSPSQRLLK</sequence>
<proteinExistence type="predicted"/>
<dbReference type="EMBL" id="JBIACK010000002">
    <property type="protein sequence ID" value="MFE8700406.1"/>
    <property type="molecule type" value="Genomic_DNA"/>
</dbReference>
<gene>
    <name evidence="2" type="ORF">ACFYKX_07265</name>
</gene>
<comment type="caution">
    <text evidence="2">The sequence shown here is derived from an EMBL/GenBank/DDBJ whole genome shotgun (WGS) entry which is preliminary data.</text>
</comment>
<keyword evidence="1" id="KW-1133">Transmembrane helix</keyword>
<dbReference type="Proteomes" id="UP001601059">
    <property type="component" value="Unassembled WGS sequence"/>
</dbReference>
<dbReference type="RefSeq" id="WP_389359540.1">
    <property type="nucleotide sequence ID" value="NZ_JBIACK010000002.1"/>
</dbReference>
<evidence type="ECO:0000313" key="2">
    <source>
        <dbReference type="EMBL" id="MFE8700406.1"/>
    </source>
</evidence>